<dbReference type="GO" id="GO:0016747">
    <property type="term" value="F:acyltransferase activity, transferring groups other than amino-acyl groups"/>
    <property type="evidence" value="ECO:0007669"/>
    <property type="project" value="InterPro"/>
</dbReference>
<sequence>MHHTNIRPYKDTDKEELIKLMRLNTPQYFDPSEESEFASYLENELESYYVVEENGEIVGCGGINYFPDEHTARISWDMIHPESQGKGIGKKLALFRIDEIKRNENIKKIVVRTTQLVYPFYQKAGFALEKTEKDFWAPGYDLYQMKIELN</sequence>
<dbReference type="RefSeq" id="WP_202857350.1">
    <property type="nucleotide sequence ID" value="NZ_JAEUGD010000053.1"/>
</dbReference>
<evidence type="ECO:0000313" key="5">
    <source>
        <dbReference type="Proteomes" id="UP000614216"/>
    </source>
</evidence>
<reference evidence="4" key="1">
    <citation type="submission" date="2021-01" db="EMBL/GenBank/DDBJ databases">
        <title>Fulvivirga kasyanovii gen. nov., sp nov., a novel member of the phylum Bacteroidetes isolated from seawater in a mussel farm.</title>
        <authorList>
            <person name="Zhao L.-H."/>
            <person name="Wang Z.-J."/>
        </authorList>
    </citation>
    <scope>NUCLEOTIDE SEQUENCE</scope>
    <source>
        <strain evidence="4">29W222</strain>
    </source>
</reference>
<dbReference type="InterPro" id="IPR000182">
    <property type="entry name" value="GNAT_dom"/>
</dbReference>
<evidence type="ECO:0000256" key="1">
    <source>
        <dbReference type="ARBA" id="ARBA00022679"/>
    </source>
</evidence>
<dbReference type="PROSITE" id="PS51186">
    <property type="entry name" value="GNAT"/>
    <property type="match status" value="1"/>
</dbReference>
<evidence type="ECO:0000259" key="3">
    <source>
        <dbReference type="PROSITE" id="PS51186"/>
    </source>
</evidence>
<keyword evidence="2" id="KW-0012">Acyltransferase</keyword>
<accession>A0A937FZE1</accession>
<comment type="caution">
    <text evidence="4">The sequence shown here is derived from an EMBL/GenBank/DDBJ whole genome shotgun (WGS) entry which is preliminary data.</text>
</comment>
<proteinExistence type="predicted"/>
<dbReference type="EMBL" id="JAEUGD010000053">
    <property type="protein sequence ID" value="MBL6447817.1"/>
    <property type="molecule type" value="Genomic_DNA"/>
</dbReference>
<evidence type="ECO:0000256" key="2">
    <source>
        <dbReference type="ARBA" id="ARBA00023315"/>
    </source>
</evidence>
<dbReference type="InterPro" id="IPR050832">
    <property type="entry name" value="Bact_Acetyltransf"/>
</dbReference>
<keyword evidence="1" id="KW-0808">Transferase</keyword>
<dbReference type="Gene3D" id="3.40.630.30">
    <property type="match status" value="1"/>
</dbReference>
<evidence type="ECO:0000313" key="4">
    <source>
        <dbReference type="EMBL" id="MBL6447817.1"/>
    </source>
</evidence>
<dbReference type="CDD" id="cd04301">
    <property type="entry name" value="NAT_SF"/>
    <property type="match status" value="1"/>
</dbReference>
<protein>
    <submittedName>
        <fullName evidence="4">GNAT family N-acetyltransferase</fullName>
    </submittedName>
</protein>
<dbReference type="Proteomes" id="UP000614216">
    <property type="component" value="Unassembled WGS sequence"/>
</dbReference>
<dbReference type="AlphaFoldDB" id="A0A937FZE1"/>
<keyword evidence="5" id="KW-1185">Reference proteome</keyword>
<dbReference type="SUPFAM" id="SSF55729">
    <property type="entry name" value="Acyl-CoA N-acyltransferases (Nat)"/>
    <property type="match status" value="1"/>
</dbReference>
<feature type="domain" description="N-acetyltransferase" evidence="3">
    <location>
        <begin position="4"/>
        <end position="150"/>
    </location>
</feature>
<dbReference type="InterPro" id="IPR016181">
    <property type="entry name" value="Acyl_CoA_acyltransferase"/>
</dbReference>
<gene>
    <name evidence="4" type="ORF">JMN32_15970</name>
</gene>
<dbReference type="Pfam" id="PF00583">
    <property type="entry name" value="Acetyltransf_1"/>
    <property type="match status" value="1"/>
</dbReference>
<name>A0A937FZE1_9BACT</name>
<dbReference type="PANTHER" id="PTHR43877">
    <property type="entry name" value="AMINOALKYLPHOSPHONATE N-ACETYLTRANSFERASE-RELATED-RELATED"/>
    <property type="match status" value="1"/>
</dbReference>
<organism evidence="4 5">
    <name type="scientific">Fulvivirga marina</name>
    <dbReference type="NCBI Taxonomy" id="2494733"/>
    <lineage>
        <taxon>Bacteria</taxon>
        <taxon>Pseudomonadati</taxon>
        <taxon>Bacteroidota</taxon>
        <taxon>Cytophagia</taxon>
        <taxon>Cytophagales</taxon>
        <taxon>Fulvivirgaceae</taxon>
        <taxon>Fulvivirga</taxon>
    </lineage>
</organism>